<proteinExistence type="predicted"/>
<reference evidence="1 2" key="1">
    <citation type="journal article" date="2015" name="BMC Genomics">
        <title>Insights from the genome of Ophiocordyceps polyrhachis-furcata to pathogenicity and host specificity in insect fungi.</title>
        <authorList>
            <person name="Wichadakul D."/>
            <person name="Kobmoo N."/>
            <person name="Ingsriswang S."/>
            <person name="Tangphatsornruang S."/>
            <person name="Chantasingh D."/>
            <person name="Luangsa-ard J.J."/>
            <person name="Eurwilaichitr L."/>
        </authorList>
    </citation>
    <scope>NUCLEOTIDE SEQUENCE [LARGE SCALE GENOMIC DNA]</scope>
    <source>
        <strain evidence="1 2">BCC 54312</strain>
    </source>
</reference>
<gene>
    <name evidence="1" type="ORF">L249_5752</name>
</gene>
<organism evidence="1 2">
    <name type="scientific">Ophiocordyceps polyrhachis-furcata BCC 54312</name>
    <dbReference type="NCBI Taxonomy" id="1330021"/>
    <lineage>
        <taxon>Eukaryota</taxon>
        <taxon>Fungi</taxon>
        <taxon>Dikarya</taxon>
        <taxon>Ascomycota</taxon>
        <taxon>Pezizomycotina</taxon>
        <taxon>Sordariomycetes</taxon>
        <taxon>Hypocreomycetidae</taxon>
        <taxon>Hypocreales</taxon>
        <taxon>Ophiocordycipitaceae</taxon>
        <taxon>Ophiocordyceps</taxon>
    </lineage>
</organism>
<comment type="caution">
    <text evidence="1">The sequence shown here is derived from an EMBL/GenBank/DDBJ whole genome shotgun (WGS) entry which is preliminary data.</text>
</comment>
<keyword evidence="2" id="KW-1185">Reference proteome</keyword>
<dbReference type="EMBL" id="LKCN02000024">
    <property type="protein sequence ID" value="RCI07671.1"/>
    <property type="molecule type" value="Genomic_DNA"/>
</dbReference>
<protein>
    <submittedName>
        <fullName evidence="1">Uncharacterized protein</fullName>
    </submittedName>
</protein>
<accession>A0A367KZS5</accession>
<dbReference type="AlphaFoldDB" id="A0A367KZS5"/>
<sequence>MAKQMVREVRRETRCLFQRKSEEEVSSSDGSDNVVDELELLQSSFEDGGRGPISYPRLSRMAPRLLYALADVGRV</sequence>
<evidence type="ECO:0000313" key="2">
    <source>
        <dbReference type="Proteomes" id="UP000253664"/>
    </source>
</evidence>
<dbReference type="Proteomes" id="UP000253664">
    <property type="component" value="Unassembled WGS sequence"/>
</dbReference>
<evidence type="ECO:0000313" key="1">
    <source>
        <dbReference type="EMBL" id="RCI07671.1"/>
    </source>
</evidence>
<name>A0A367KZS5_9HYPO</name>